<evidence type="ECO:0000313" key="2">
    <source>
        <dbReference type="Proteomes" id="UP001162992"/>
    </source>
</evidence>
<keyword evidence="2" id="KW-1185">Reference proteome</keyword>
<protein>
    <submittedName>
        <fullName evidence="1">Uncharacterized protein</fullName>
    </submittedName>
</protein>
<comment type="caution">
    <text evidence="1">The sequence shown here is derived from an EMBL/GenBank/DDBJ whole genome shotgun (WGS) entry which is preliminary data.</text>
</comment>
<sequence length="489" mass="54150">MAISDFTDRCGCLMPSILPPKIFSSFAHFHNEQAKFHQIQHCKTVIASSFDCKPHLHRLNATFDSNRAALGFCFGCKPDLRRLNADSDSNRAAIALGFGCMLDWHRLNATFDANTAVIACGFGCKRDVHRLNATSDANRTARYYKRSGGEGGSRRQRGFIDIPTRISTVLFAKSAKDLYLKSSPKQEARAAEDQEEAFKHNELEGLGIDAVNIGQETSSKAEEQSGPGSSVLSFLCPLLKIIGGQDPTKPRNAFLEAATSGVASLARLPWGSTVIPEIASTQSRTRPLQLFQLYEFEACPFCRRVREALTELDLSAEVYPCPKGSLRHRPYVLRVGGKEQFPYFVDPNKGVTLYESSDIVHYLFREYGGGIRPSIGLLESTLITGWVPTILRVGRGMTMWEKKSQNAPEKMLQLYSCENNQFARIVREALCELEIPYILRNVGKGSSFASELLQIAGSTKVPFLVDPNTGVSMGESLDIVGYLFKTYAT</sequence>
<accession>A0ACC2CR79</accession>
<proteinExistence type="predicted"/>
<dbReference type="EMBL" id="CM055100">
    <property type="protein sequence ID" value="KAJ7544501.1"/>
    <property type="molecule type" value="Genomic_DNA"/>
</dbReference>
<dbReference type="Proteomes" id="UP001162992">
    <property type="component" value="Chromosome 9"/>
</dbReference>
<organism evidence="1 2">
    <name type="scientific">Diphasiastrum complanatum</name>
    <name type="common">Issler's clubmoss</name>
    <name type="synonym">Lycopodium complanatum</name>
    <dbReference type="NCBI Taxonomy" id="34168"/>
    <lineage>
        <taxon>Eukaryota</taxon>
        <taxon>Viridiplantae</taxon>
        <taxon>Streptophyta</taxon>
        <taxon>Embryophyta</taxon>
        <taxon>Tracheophyta</taxon>
        <taxon>Lycopodiopsida</taxon>
        <taxon>Lycopodiales</taxon>
        <taxon>Lycopodiaceae</taxon>
        <taxon>Lycopodioideae</taxon>
        <taxon>Diphasiastrum</taxon>
    </lineage>
</organism>
<evidence type="ECO:0000313" key="1">
    <source>
        <dbReference type="EMBL" id="KAJ7544501.1"/>
    </source>
</evidence>
<gene>
    <name evidence="1" type="ORF">O6H91_09G081100</name>
</gene>
<reference evidence="2" key="1">
    <citation type="journal article" date="2024" name="Proc. Natl. Acad. Sci. U.S.A.">
        <title>Extraordinary preservation of gene collinearity over three hundred million years revealed in homosporous lycophytes.</title>
        <authorList>
            <person name="Li C."/>
            <person name="Wickell D."/>
            <person name="Kuo L.Y."/>
            <person name="Chen X."/>
            <person name="Nie B."/>
            <person name="Liao X."/>
            <person name="Peng D."/>
            <person name="Ji J."/>
            <person name="Jenkins J."/>
            <person name="Williams M."/>
            <person name="Shu S."/>
            <person name="Plott C."/>
            <person name="Barry K."/>
            <person name="Rajasekar S."/>
            <person name="Grimwood J."/>
            <person name="Han X."/>
            <person name="Sun S."/>
            <person name="Hou Z."/>
            <person name="He W."/>
            <person name="Dai G."/>
            <person name="Sun C."/>
            <person name="Schmutz J."/>
            <person name="Leebens-Mack J.H."/>
            <person name="Li F.W."/>
            <person name="Wang L."/>
        </authorList>
    </citation>
    <scope>NUCLEOTIDE SEQUENCE [LARGE SCALE GENOMIC DNA]</scope>
    <source>
        <strain evidence="2">cv. PW_Plant_1</strain>
    </source>
</reference>
<name>A0ACC2CR79_DIPCM</name>